<reference evidence="3 4" key="1">
    <citation type="submission" date="2023-08" db="EMBL/GenBank/DDBJ databases">
        <title>Black Yeasts Isolated from many extreme environments.</title>
        <authorList>
            <person name="Coleine C."/>
            <person name="Stajich J.E."/>
            <person name="Selbmann L."/>
        </authorList>
    </citation>
    <scope>NUCLEOTIDE SEQUENCE [LARGE SCALE GENOMIC DNA]</scope>
    <source>
        <strain evidence="3 4">CCFEE 6328</strain>
    </source>
</reference>
<keyword evidence="2" id="KW-0560">Oxidoreductase</keyword>
<dbReference type="InterPro" id="IPR036291">
    <property type="entry name" value="NAD(P)-bd_dom_sf"/>
</dbReference>
<evidence type="ECO:0000313" key="4">
    <source>
        <dbReference type="Proteomes" id="UP001345691"/>
    </source>
</evidence>
<organism evidence="3 4">
    <name type="scientific">Exophiala sideris</name>
    <dbReference type="NCBI Taxonomy" id="1016849"/>
    <lineage>
        <taxon>Eukaryota</taxon>
        <taxon>Fungi</taxon>
        <taxon>Dikarya</taxon>
        <taxon>Ascomycota</taxon>
        <taxon>Pezizomycotina</taxon>
        <taxon>Eurotiomycetes</taxon>
        <taxon>Chaetothyriomycetidae</taxon>
        <taxon>Chaetothyriales</taxon>
        <taxon>Herpotrichiellaceae</taxon>
        <taxon>Exophiala</taxon>
    </lineage>
</organism>
<accession>A0ABR0JT88</accession>
<dbReference type="Pfam" id="PF00106">
    <property type="entry name" value="adh_short"/>
    <property type="match status" value="1"/>
</dbReference>
<dbReference type="PANTHER" id="PTHR43008:SF8">
    <property type="entry name" value="BENZIL REDUCTASE ((S)-BENZOIN FORMING) IRC24"/>
    <property type="match status" value="1"/>
</dbReference>
<dbReference type="Gene3D" id="3.40.50.720">
    <property type="entry name" value="NAD(P)-binding Rossmann-like Domain"/>
    <property type="match status" value="1"/>
</dbReference>
<name>A0ABR0JT88_9EURO</name>
<keyword evidence="4" id="KW-1185">Reference proteome</keyword>
<evidence type="ECO:0000256" key="2">
    <source>
        <dbReference type="ARBA" id="ARBA00023002"/>
    </source>
</evidence>
<evidence type="ECO:0000256" key="1">
    <source>
        <dbReference type="ARBA" id="ARBA00006484"/>
    </source>
</evidence>
<dbReference type="SUPFAM" id="SSF51735">
    <property type="entry name" value="NAD(P)-binding Rossmann-fold domains"/>
    <property type="match status" value="1"/>
</dbReference>
<protein>
    <submittedName>
        <fullName evidence="3">Uncharacterized protein</fullName>
    </submittedName>
</protein>
<dbReference type="EMBL" id="JAVRRF010000001">
    <property type="protein sequence ID" value="KAK5068882.1"/>
    <property type="molecule type" value="Genomic_DNA"/>
</dbReference>
<gene>
    <name evidence="3" type="ORF">LTR69_001003</name>
</gene>
<dbReference type="Proteomes" id="UP001345691">
    <property type="component" value="Unassembled WGS sequence"/>
</dbReference>
<evidence type="ECO:0000313" key="3">
    <source>
        <dbReference type="EMBL" id="KAK5068882.1"/>
    </source>
</evidence>
<sequence>MGSDGHDGKVIVLTGAGAGIGLAITRGLLVQPMLSLVIAVDVNTKELEALLPAHQDRLAVIEGDVSDRSTNQRAIETAVSRRGKLDSVILNAGMLRPVGPAADTNVEEWECLFGVNFFGPVHANY</sequence>
<proteinExistence type="inferred from homology"/>
<dbReference type="PRINTS" id="PR00081">
    <property type="entry name" value="GDHRDH"/>
</dbReference>
<comment type="similarity">
    <text evidence="1">Belongs to the short-chain dehydrogenases/reductases (SDR) family.</text>
</comment>
<dbReference type="InterPro" id="IPR002347">
    <property type="entry name" value="SDR_fam"/>
</dbReference>
<dbReference type="PANTHER" id="PTHR43008">
    <property type="entry name" value="BENZIL REDUCTASE"/>
    <property type="match status" value="1"/>
</dbReference>
<comment type="caution">
    <text evidence="3">The sequence shown here is derived from an EMBL/GenBank/DDBJ whole genome shotgun (WGS) entry which is preliminary data.</text>
</comment>